<dbReference type="EMBL" id="WHOA01000055">
    <property type="protein sequence ID" value="NOU71299.1"/>
    <property type="molecule type" value="Genomic_DNA"/>
</dbReference>
<proteinExistence type="predicted"/>
<evidence type="ECO:0000313" key="2">
    <source>
        <dbReference type="EMBL" id="NOU71299.1"/>
    </source>
</evidence>
<protein>
    <recommendedName>
        <fullName evidence="1">N-acetylmuramoyl-L-alanine amidase domain-containing protein</fullName>
    </recommendedName>
</protein>
<sequence length="227" mass="26410">MKRMRAIEKYKINQNFIPNLPQIPFRKGVVQYEGVVMHATAVYNDTPAGERNYETTHFEDAFVHTFTDDTQILQVADFNYISWNAGHTANERYLGNELCQTHDHKKFLAAYDRWVWLAAYQLYQRTLDVIDNETLNSHLQCTEKWHESTHTDPIDYLAEHGKRWADVIQDVTKYYNQFLKEEVQTMTAEDANKLIEILKGLYNAGLAQDEVHRLANALRKASGQPLG</sequence>
<dbReference type="Pfam" id="PF01510">
    <property type="entry name" value="Amidase_2"/>
    <property type="match status" value="1"/>
</dbReference>
<dbReference type="InterPro" id="IPR036505">
    <property type="entry name" value="Amidase/PGRP_sf"/>
</dbReference>
<reference evidence="2 3" key="1">
    <citation type="submission" date="2019-10" db="EMBL/GenBank/DDBJ databases">
        <title>Description of Paenibacillus terrestris sp. nov.</title>
        <authorList>
            <person name="Carlier A."/>
            <person name="Qi S."/>
        </authorList>
    </citation>
    <scope>NUCLEOTIDE SEQUENCE [LARGE SCALE GENOMIC DNA]</scope>
    <source>
        <strain evidence="2 3">LMG 31458</strain>
    </source>
</reference>
<keyword evidence="3" id="KW-1185">Reference proteome</keyword>
<accession>A0ABX1XU30</accession>
<dbReference type="Gene3D" id="3.40.80.10">
    <property type="entry name" value="Peptidoglycan recognition protein-like"/>
    <property type="match status" value="1"/>
</dbReference>
<gene>
    <name evidence="2" type="ORF">GC098_07665</name>
</gene>
<dbReference type="SUPFAM" id="SSF55846">
    <property type="entry name" value="N-acetylmuramoyl-L-alanine amidase-like"/>
    <property type="match status" value="1"/>
</dbReference>
<name>A0ABX1XU30_9BACL</name>
<dbReference type="CDD" id="cd06583">
    <property type="entry name" value="PGRP"/>
    <property type="match status" value="1"/>
</dbReference>
<feature type="domain" description="N-acetylmuramoyl-L-alanine amidase" evidence="1">
    <location>
        <begin position="23"/>
        <end position="154"/>
    </location>
</feature>
<comment type="caution">
    <text evidence="2">The sequence shown here is derived from an EMBL/GenBank/DDBJ whole genome shotgun (WGS) entry which is preliminary data.</text>
</comment>
<dbReference type="Proteomes" id="UP000616779">
    <property type="component" value="Unassembled WGS sequence"/>
</dbReference>
<organism evidence="2 3">
    <name type="scientific">Paenibacillus phytorum</name>
    <dbReference type="NCBI Taxonomy" id="2654977"/>
    <lineage>
        <taxon>Bacteria</taxon>
        <taxon>Bacillati</taxon>
        <taxon>Bacillota</taxon>
        <taxon>Bacilli</taxon>
        <taxon>Bacillales</taxon>
        <taxon>Paenibacillaceae</taxon>
        <taxon>Paenibacillus</taxon>
    </lineage>
</organism>
<evidence type="ECO:0000313" key="3">
    <source>
        <dbReference type="Proteomes" id="UP000616779"/>
    </source>
</evidence>
<dbReference type="InterPro" id="IPR002502">
    <property type="entry name" value="Amidase_domain"/>
</dbReference>
<evidence type="ECO:0000259" key="1">
    <source>
        <dbReference type="SMART" id="SM00644"/>
    </source>
</evidence>
<dbReference type="SMART" id="SM00644">
    <property type="entry name" value="Ami_2"/>
    <property type="match status" value="1"/>
</dbReference>